<dbReference type="InterPro" id="IPR008969">
    <property type="entry name" value="CarboxyPept-like_regulatory"/>
</dbReference>
<name>A0ABU9L0L7_9FLAO</name>
<gene>
    <name evidence="1" type="ORF">AABB81_08740</name>
</gene>
<dbReference type="SUPFAM" id="SSF49464">
    <property type="entry name" value="Carboxypeptidase regulatory domain-like"/>
    <property type="match status" value="1"/>
</dbReference>
<dbReference type="RefSeq" id="WP_342159984.1">
    <property type="nucleotide sequence ID" value="NZ_JBCDNA010000002.1"/>
</dbReference>
<dbReference type="Gene3D" id="2.60.40.1120">
    <property type="entry name" value="Carboxypeptidase-like, regulatory domain"/>
    <property type="match status" value="1"/>
</dbReference>
<accession>A0ABU9L0L7</accession>
<protein>
    <submittedName>
        <fullName evidence="1">Carboxypeptidase-like regulatory domain-containing protein</fullName>
    </submittedName>
</protein>
<comment type="caution">
    <text evidence="1">The sequence shown here is derived from an EMBL/GenBank/DDBJ whole genome shotgun (WGS) entry which is preliminary data.</text>
</comment>
<organism evidence="1 2">
    <name type="scientific">Lutimonas vermicola</name>
    <dbReference type="NCBI Taxonomy" id="414288"/>
    <lineage>
        <taxon>Bacteria</taxon>
        <taxon>Pseudomonadati</taxon>
        <taxon>Bacteroidota</taxon>
        <taxon>Flavobacteriia</taxon>
        <taxon>Flavobacteriales</taxon>
        <taxon>Flavobacteriaceae</taxon>
        <taxon>Lutimonas</taxon>
    </lineage>
</organism>
<proteinExistence type="predicted"/>
<dbReference type="EMBL" id="JBCDNA010000002">
    <property type="protein sequence ID" value="MEL4455977.1"/>
    <property type="molecule type" value="Genomic_DNA"/>
</dbReference>
<reference evidence="1 2" key="1">
    <citation type="submission" date="2024-04" db="EMBL/GenBank/DDBJ databases">
        <title>whole genome sequencing of Lutimonas vermicola strain IMCC1616.</title>
        <authorList>
            <person name="Bae S.S."/>
        </authorList>
    </citation>
    <scope>NUCLEOTIDE SEQUENCE [LARGE SCALE GENOMIC DNA]</scope>
    <source>
        <strain evidence="1 2">IMCC1616</strain>
    </source>
</reference>
<evidence type="ECO:0000313" key="1">
    <source>
        <dbReference type="EMBL" id="MEL4455977.1"/>
    </source>
</evidence>
<sequence length="430" mass="49758">MVSIMNKIDNRFRIVLTAFIYVTALLLVHPSVEAQEETSDFKEYKGVVIDAKTKKSLEYASVSVSNSNISTISNLDGVFLLKVPKALENEKVVVTYLGYQNKIIPLRSFTGLEMTFAMEESFEKLPDVNLVEANPISVVKKVIEQRKSNTYREPVIAKAFYRESIRKRKTYASLSEAVVDVYKPTKVIQGDYVVLDKARKSTDYNKIDTLVIKLQGGPYNNLSMDMMRNEELFFSGDMFDIYKFSFDKMINMDKRNVYVIDFVQKPTMVEPFYQGKLYIDTESFALVKAVFSLNLENLSKAKKFFVKKKPANADVIPLDTKYIIDYKQTNGKWHFNYSRIELSFKVKWDKKLFNSIYNIAIEMAITDWKPNDQDITVKNRDRMRKNVILTDEASGFADPSFWGELNVIEPDKSIDNAIKKIQRNYEKEQS</sequence>
<dbReference type="Pfam" id="PF13715">
    <property type="entry name" value="CarbopepD_reg_2"/>
    <property type="match status" value="1"/>
</dbReference>
<keyword evidence="2" id="KW-1185">Reference proteome</keyword>
<evidence type="ECO:0000313" key="2">
    <source>
        <dbReference type="Proteomes" id="UP001474120"/>
    </source>
</evidence>
<dbReference type="Proteomes" id="UP001474120">
    <property type="component" value="Unassembled WGS sequence"/>
</dbReference>